<keyword evidence="4" id="KW-1185">Reference proteome</keyword>
<evidence type="ECO:0000256" key="1">
    <source>
        <dbReference type="SAM" id="MobiDB-lite"/>
    </source>
</evidence>
<protein>
    <submittedName>
        <fullName evidence="3">Uncharacterized protein</fullName>
    </submittedName>
</protein>
<evidence type="ECO:0000256" key="2">
    <source>
        <dbReference type="SAM" id="Phobius"/>
    </source>
</evidence>
<dbReference type="EMBL" id="BAFE01000058">
    <property type="protein sequence ID" value="GAB48736.1"/>
    <property type="molecule type" value="Genomic_DNA"/>
</dbReference>
<keyword evidence="2" id="KW-1133">Transmembrane helix</keyword>
<dbReference type="STRING" id="1089455.MOPEL_080_00150"/>
<accession>H5USM8</accession>
<comment type="caution">
    <text evidence="3">The sequence shown here is derived from an EMBL/GenBank/DDBJ whole genome shotgun (WGS) entry which is preliminary data.</text>
</comment>
<dbReference type="RefSeq" id="WP_009482634.1">
    <property type="nucleotide sequence ID" value="NZ_BAFE01000058.1"/>
</dbReference>
<feature type="compositionally biased region" description="Low complexity" evidence="1">
    <location>
        <begin position="107"/>
        <end position="118"/>
    </location>
</feature>
<gene>
    <name evidence="3" type="ORF">MOPEL_080_00150</name>
</gene>
<feature type="compositionally biased region" description="Basic and acidic residues" evidence="1">
    <location>
        <begin position="45"/>
        <end position="69"/>
    </location>
</feature>
<dbReference type="Proteomes" id="UP000004367">
    <property type="component" value="Unassembled WGS sequence"/>
</dbReference>
<name>H5USM8_9MICO</name>
<evidence type="ECO:0000313" key="4">
    <source>
        <dbReference type="Proteomes" id="UP000004367"/>
    </source>
</evidence>
<keyword evidence="2" id="KW-0472">Membrane</keyword>
<feature type="transmembrane region" description="Helical" evidence="2">
    <location>
        <begin position="6"/>
        <end position="28"/>
    </location>
</feature>
<evidence type="ECO:0000313" key="3">
    <source>
        <dbReference type="EMBL" id="GAB48736.1"/>
    </source>
</evidence>
<feature type="region of interest" description="Disordered" evidence="1">
    <location>
        <begin position="42"/>
        <end position="118"/>
    </location>
</feature>
<organism evidence="3 4">
    <name type="scientific">Mobilicoccus pelagius NBRC 104925</name>
    <dbReference type="NCBI Taxonomy" id="1089455"/>
    <lineage>
        <taxon>Bacteria</taxon>
        <taxon>Bacillati</taxon>
        <taxon>Actinomycetota</taxon>
        <taxon>Actinomycetes</taxon>
        <taxon>Micrococcales</taxon>
        <taxon>Dermatophilaceae</taxon>
        <taxon>Mobilicoccus</taxon>
    </lineage>
</organism>
<reference evidence="3 4" key="1">
    <citation type="submission" date="2012-02" db="EMBL/GenBank/DDBJ databases">
        <title>Whole genome shotgun sequence of Mobilicoccus pelagius NBRC 104925.</title>
        <authorList>
            <person name="Yoshida Y."/>
            <person name="Hosoyama A."/>
            <person name="Tsuchikane K."/>
            <person name="Katsumata H."/>
            <person name="Yamazaki S."/>
            <person name="Fujita N."/>
        </authorList>
    </citation>
    <scope>NUCLEOTIDE SEQUENCE [LARGE SCALE GENOMIC DNA]</scope>
    <source>
        <strain evidence="3 4">NBRC 104925</strain>
    </source>
</reference>
<dbReference type="AlphaFoldDB" id="H5USM8"/>
<proteinExistence type="predicted"/>
<sequence>MDFFAFLSTWFWYVMAFAAGALVAWLVARQFIRAESPEEAIEEALDARSGDHDERDDHGGRDRAGRRDEHDDDDDRSRTARGRHASDEDGQFDDDAPRARGGRFASLRRGATALGGRR</sequence>
<keyword evidence="2" id="KW-0812">Transmembrane</keyword>